<dbReference type="Gene3D" id="1.10.132.90">
    <property type="match status" value="1"/>
</dbReference>
<evidence type="ECO:0000313" key="3">
    <source>
        <dbReference type="EMBL" id="MBZ6068377.1"/>
    </source>
</evidence>
<protein>
    <submittedName>
        <fullName evidence="3">DUF5610 domain-containing protein</fullName>
    </submittedName>
</protein>
<dbReference type="EMBL" id="JAIRBT010000042">
    <property type="protein sequence ID" value="MBZ6068377.1"/>
    <property type="molecule type" value="Genomic_DNA"/>
</dbReference>
<dbReference type="Pfam" id="PF18433">
    <property type="entry name" value="DUF5610"/>
    <property type="match status" value="1"/>
</dbReference>
<comment type="caution">
    <text evidence="3">The sequence shown here is derived from an EMBL/GenBank/DDBJ whole genome shotgun (WGS) entry which is preliminary data.</text>
</comment>
<feature type="region of interest" description="Disordered" evidence="1">
    <location>
        <begin position="1"/>
        <end position="40"/>
    </location>
</feature>
<organism evidence="3 4">
    <name type="scientific">Aeromonas schubertii</name>
    <dbReference type="NCBI Taxonomy" id="652"/>
    <lineage>
        <taxon>Bacteria</taxon>
        <taxon>Pseudomonadati</taxon>
        <taxon>Pseudomonadota</taxon>
        <taxon>Gammaproteobacteria</taxon>
        <taxon>Aeromonadales</taxon>
        <taxon>Aeromonadaceae</taxon>
        <taxon>Aeromonas</taxon>
    </lineage>
</organism>
<dbReference type="RefSeq" id="WP_224163722.1">
    <property type="nucleotide sequence ID" value="NZ_JAIRBT010000042.1"/>
</dbReference>
<evidence type="ECO:0000256" key="1">
    <source>
        <dbReference type="SAM" id="MobiDB-lite"/>
    </source>
</evidence>
<evidence type="ECO:0000259" key="2">
    <source>
        <dbReference type="Pfam" id="PF18433"/>
    </source>
</evidence>
<feature type="compositionally biased region" description="Gly residues" evidence="1">
    <location>
        <begin position="1"/>
        <end position="10"/>
    </location>
</feature>
<accession>A0ABS7VH51</accession>
<feature type="domain" description="DUF5610" evidence="2">
    <location>
        <begin position="52"/>
        <end position="161"/>
    </location>
</feature>
<dbReference type="Proteomes" id="UP000774958">
    <property type="component" value="Unassembled WGS sequence"/>
</dbReference>
<feature type="compositionally biased region" description="Basic and acidic residues" evidence="1">
    <location>
        <begin position="18"/>
        <end position="35"/>
    </location>
</feature>
<evidence type="ECO:0000313" key="4">
    <source>
        <dbReference type="Proteomes" id="UP000774958"/>
    </source>
</evidence>
<keyword evidence="4" id="KW-1185">Reference proteome</keyword>
<dbReference type="InterPro" id="IPR041651">
    <property type="entry name" value="DUF5610"/>
</dbReference>
<gene>
    <name evidence="3" type="ORF">LA374_19520</name>
</gene>
<name>A0ABS7VH51_9GAMM</name>
<proteinExistence type="predicted"/>
<sequence>MQIDGVGKGVAAGTDLANKSREKGAARAESPRDQGDQVSLHGRPRWAQALVQQALQFSLEINGGHYQAPKQTEEVTPDTLFDFEEVAKNVLSFVTGRLGAARADGKGDDELGTMMEQARKGVDMGFEQARKMLGDLATDNEDIKTGIDQSYKLIQEGLDQFEKEFFGQVSATDMAAAQLASRQQGSLEIETRDGDKVVLRFNDSWQFQASSSDQGSKVSFQYSQSFSFSLQGNLSEAETGAIGQLIKGLDTLAHSFFSGNLDAIPDQLGDLQLDDSQLASFSLKVKQQSRVNLAYQGDHSLQDLLKPLANYLPKLQQWQSQADEALPPPSQQSLTQSVLTAQGRDQEQLQRFNGFNQRMLDALHLMG</sequence>
<reference evidence="3 4" key="1">
    <citation type="submission" date="2021-09" db="EMBL/GenBank/DDBJ databases">
        <title>Aeromonas schubertii isolated from Asian sea bass.</title>
        <authorList>
            <person name="Pinpimai K."/>
        </authorList>
    </citation>
    <scope>NUCLEOTIDE SEQUENCE [LARGE SCALE GENOMIC DNA]</scope>
    <source>
        <strain evidence="3 4">CHULA2021a</strain>
    </source>
</reference>